<keyword evidence="3 12" id="KW-0732">Signal</keyword>
<keyword evidence="4" id="KW-0256">Endoplasmic reticulum</keyword>
<dbReference type="AlphaFoldDB" id="A0A061BA63"/>
<dbReference type="InterPro" id="IPR005595">
    <property type="entry name" value="TRAP_alpha"/>
</dbReference>
<evidence type="ECO:0000256" key="6">
    <source>
        <dbReference type="ARBA" id="ARBA00023136"/>
    </source>
</evidence>
<evidence type="ECO:0000256" key="3">
    <source>
        <dbReference type="ARBA" id="ARBA00022729"/>
    </source>
</evidence>
<comment type="similarity">
    <text evidence="8">Belongs to the IRC22 family.</text>
</comment>
<evidence type="ECO:0000256" key="1">
    <source>
        <dbReference type="ARBA" id="ARBA00004115"/>
    </source>
</evidence>
<feature type="transmembrane region" description="Helical" evidence="11">
    <location>
        <begin position="172"/>
        <end position="191"/>
    </location>
</feature>
<sequence>MKFTSLLSLAFSGFAMAQIDITNPEGSGLKGEYVDPSTMDPVPFKYDIQYTIVNHAGSVLEIYNGEEITLNYTVTNNEDEEINIVGVGGNFGNPVNGEVIANITDAKVGPVTIGSGESKWFTQRIGVNLPSSNYVLNPGLYVVKGSTLAMLGANSTLTIVADKPVSLFAPELIVLELLLVLTLAVGGYFFYNNFGAQYLKTTGLTASAQKSSTKQTTSSAASTSGSKATVDDSWLPDHIKKTNKKKAN</sequence>
<dbReference type="PhylomeDB" id="A0A061BA63"/>
<dbReference type="EMBL" id="LK052907">
    <property type="protein sequence ID" value="CDR46238.1"/>
    <property type="molecule type" value="Genomic_DNA"/>
</dbReference>
<evidence type="ECO:0000256" key="10">
    <source>
        <dbReference type="SAM" id="MobiDB-lite"/>
    </source>
</evidence>
<feature type="region of interest" description="Disordered" evidence="10">
    <location>
        <begin position="209"/>
        <end position="248"/>
    </location>
</feature>
<evidence type="ECO:0000256" key="11">
    <source>
        <dbReference type="SAM" id="Phobius"/>
    </source>
</evidence>
<evidence type="ECO:0000256" key="9">
    <source>
        <dbReference type="ARBA" id="ARBA00040085"/>
    </source>
</evidence>
<comment type="function">
    <text evidence="7">Is probably involved in a pathway contributing to genomic integrity.</text>
</comment>
<evidence type="ECO:0000313" key="13">
    <source>
        <dbReference type="EMBL" id="CDR46238.1"/>
    </source>
</evidence>
<name>A0A061BA63_CYBFA</name>
<dbReference type="GO" id="GO:0005789">
    <property type="term" value="C:endoplasmic reticulum membrane"/>
    <property type="evidence" value="ECO:0007669"/>
    <property type="project" value="UniProtKB-SubCell"/>
</dbReference>
<keyword evidence="2 11" id="KW-0812">Transmembrane</keyword>
<evidence type="ECO:0000256" key="8">
    <source>
        <dbReference type="ARBA" id="ARBA00038311"/>
    </source>
</evidence>
<gene>
    <name evidence="13" type="ORF">CYFA0S_22e01596g</name>
</gene>
<feature type="chain" id="PRO_5001599269" description="Increased recombination centers protein 22" evidence="12">
    <location>
        <begin position="18"/>
        <end position="248"/>
    </location>
</feature>
<organism evidence="13">
    <name type="scientific">Cyberlindnera fabianii</name>
    <name type="common">Yeast</name>
    <name type="synonym">Hansenula fabianii</name>
    <dbReference type="NCBI Taxonomy" id="36022"/>
    <lineage>
        <taxon>Eukaryota</taxon>
        <taxon>Fungi</taxon>
        <taxon>Dikarya</taxon>
        <taxon>Ascomycota</taxon>
        <taxon>Saccharomycotina</taxon>
        <taxon>Saccharomycetes</taxon>
        <taxon>Phaffomycetales</taxon>
        <taxon>Phaffomycetaceae</taxon>
        <taxon>Cyberlindnera</taxon>
    </lineage>
</organism>
<protein>
    <recommendedName>
        <fullName evidence="9">Increased recombination centers protein 22</fullName>
    </recommendedName>
</protein>
<dbReference type="VEuPathDB" id="FungiDB:BON22_1985"/>
<evidence type="ECO:0000256" key="2">
    <source>
        <dbReference type="ARBA" id="ARBA00022692"/>
    </source>
</evidence>
<evidence type="ECO:0000256" key="12">
    <source>
        <dbReference type="SAM" id="SignalP"/>
    </source>
</evidence>
<evidence type="ECO:0000256" key="4">
    <source>
        <dbReference type="ARBA" id="ARBA00022824"/>
    </source>
</evidence>
<dbReference type="PANTHER" id="PTHR12924">
    <property type="entry name" value="TRANSLOCON-ASSOCIATED PROTEIN, ALPHA SUBUNIT"/>
    <property type="match status" value="1"/>
</dbReference>
<feature type="signal peptide" evidence="12">
    <location>
        <begin position="1"/>
        <end position="17"/>
    </location>
</feature>
<comment type="subcellular location">
    <subcellularLocation>
        <location evidence="1">Endoplasmic reticulum membrane</location>
        <topology evidence="1">Single-pass type I membrane protein</topology>
    </subcellularLocation>
</comment>
<evidence type="ECO:0000256" key="7">
    <source>
        <dbReference type="ARBA" id="ARBA00037565"/>
    </source>
</evidence>
<keyword evidence="6 11" id="KW-0472">Membrane</keyword>
<accession>A0A061BA63</accession>
<proteinExistence type="inferred from homology"/>
<dbReference type="OrthoDB" id="1926781at2759"/>
<feature type="compositionally biased region" description="Low complexity" evidence="10">
    <location>
        <begin position="209"/>
        <end position="228"/>
    </location>
</feature>
<evidence type="ECO:0000256" key="5">
    <source>
        <dbReference type="ARBA" id="ARBA00022989"/>
    </source>
</evidence>
<dbReference type="Pfam" id="PF03896">
    <property type="entry name" value="TRAP_alpha"/>
    <property type="match status" value="1"/>
</dbReference>
<reference evidence="13" key="1">
    <citation type="journal article" date="2014" name="Genome Announc.">
        <title>Genome sequence of the yeast Cyberlindnera fabianii (Hansenula fabianii).</title>
        <authorList>
            <person name="Freel K.C."/>
            <person name="Sarilar V."/>
            <person name="Neuveglise C."/>
            <person name="Devillers H."/>
            <person name="Friedrich A."/>
            <person name="Schacherer J."/>
        </authorList>
    </citation>
    <scope>NUCLEOTIDE SEQUENCE</scope>
    <source>
        <strain evidence="13">YJS4271</strain>
    </source>
</reference>
<keyword evidence="5 11" id="KW-1133">Transmembrane helix</keyword>
<dbReference type="PANTHER" id="PTHR12924:SF0">
    <property type="entry name" value="TRANSLOCON-ASSOCIATED PROTEIN SUBUNIT ALPHA"/>
    <property type="match status" value="1"/>
</dbReference>